<dbReference type="InterPro" id="IPR032810">
    <property type="entry name" value="CCA-adding_enz_C"/>
</dbReference>
<keyword evidence="2" id="KW-0548">Nucleotidyltransferase</keyword>
<dbReference type="SUPFAM" id="SSF81891">
    <property type="entry name" value="Poly A polymerase C-terminal region-like"/>
    <property type="match status" value="1"/>
</dbReference>
<protein>
    <submittedName>
        <fullName evidence="7">tRNA nucleotidyltransferase domain 2 putative</fullName>
    </submittedName>
</protein>
<dbReference type="GO" id="GO:0016779">
    <property type="term" value="F:nucleotidyltransferase activity"/>
    <property type="evidence" value="ECO:0007669"/>
    <property type="project" value="UniProtKB-KW"/>
</dbReference>
<dbReference type="AlphaFoldDB" id="A0AA45WK04"/>
<accession>A0AA45WK04</accession>
<gene>
    <name evidence="7" type="ORF">SAMN06264868_10384</name>
</gene>
<feature type="domain" description="CCA-adding enzyme C-terminal" evidence="6">
    <location>
        <begin position="35"/>
        <end position="164"/>
    </location>
</feature>
<keyword evidence="8" id="KW-1185">Reference proteome</keyword>
<evidence type="ECO:0000256" key="3">
    <source>
        <dbReference type="ARBA" id="ARBA00022723"/>
    </source>
</evidence>
<dbReference type="GO" id="GO:0046872">
    <property type="term" value="F:metal ion binding"/>
    <property type="evidence" value="ECO:0007669"/>
    <property type="project" value="UniProtKB-KW"/>
</dbReference>
<organism evidence="7 8">
    <name type="scientific">Venenivibrio stagnispumantis</name>
    <dbReference type="NCBI Taxonomy" id="407998"/>
    <lineage>
        <taxon>Bacteria</taxon>
        <taxon>Pseudomonadati</taxon>
        <taxon>Aquificota</taxon>
        <taxon>Aquificia</taxon>
        <taxon>Aquificales</taxon>
        <taxon>Hydrogenothermaceae</taxon>
        <taxon>Venenivibrio</taxon>
    </lineage>
</organism>
<evidence type="ECO:0000313" key="8">
    <source>
        <dbReference type="Proteomes" id="UP001157947"/>
    </source>
</evidence>
<keyword evidence="4" id="KW-0460">Magnesium</keyword>
<dbReference type="Gene3D" id="1.10.3090.10">
    <property type="entry name" value="cca-adding enzyme, domain 2"/>
    <property type="match status" value="1"/>
</dbReference>
<name>A0AA45WK04_9AQUI</name>
<evidence type="ECO:0000256" key="5">
    <source>
        <dbReference type="ARBA" id="ARBA00022884"/>
    </source>
</evidence>
<dbReference type="EMBL" id="FXTX01000003">
    <property type="protein sequence ID" value="SMP05544.1"/>
    <property type="molecule type" value="Genomic_DNA"/>
</dbReference>
<reference evidence="7" key="1">
    <citation type="submission" date="2017-05" db="EMBL/GenBank/DDBJ databases">
        <authorList>
            <person name="Varghese N."/>
            <person name="Submissions S."/>
        </authorList>
    </citation>
    <scope>NUCLEOTIDE SEQUENCE</scope>
    <source>
        <strain evidence="7">DSM 18763</strain>
    </source>
</reference>
<sequence>MKNKDCLINIEYKQNFLTGFNEKPLIKLSLFLLSNTDEIQILKNLNLGEKAEKFCINLINGFKQLEKVYKGENAVNFFFYRYKEYKDYIFLLFLVKYKDTDFIKKIDDYYENLYKKEIIEEPLLTGEEIIKLLNIKPSPLVGKIKKELEEKQIEGIIKTKEEAIKFILNNYSTGK</sequence>
<evidence type="ECO:0000259" key="6">
    <source>
        <dbReference type="Pfam" id="PF13735"/>
    </source>
</evidence>
<evidence type="ECO:0000256" key="4">
    <source>
        <dbReference type="ARBA" id="ARBA00022842"/>
    </source>
</evidence>
<keyword evidence="1" id="KW-0819">tRNA processing</keyword>
<dbReference type="GO" id="GO:0008033">
    <property type="term" value="P:tRNA processing"/>
    <property type="evidence" value="ECO:0007669"/>
    <property type="project" value="UniProtKB-KW"/>
</dbReference>
<evidence type="ECO:0000256" key="2">
    <source>
        <dbReference type="ARBA" id="ARBA00022695"/>
    </source>
</evidence>
<comment type="caution">
    <text evidence="7">The sequence shown here is derived from an EMBL/GenBank/DDBJ whole genome shotgun (WGS) entry which is preliminary data.</text>
</comment>
<dbReference type="RefSeq" id="WP_265133965.1">
    <property type="nucleotide sequence ID" value="NZ_FXTX01000003.1"/>
</dbReference>
<keyword evidence="2" id="KW-0808">Transferase</keyword>
<evidence type="ECO:0000313" key="7">
    <source>
        <dbReference type="EMBL" id="SMP05544.1"/>
    </source>
</evidence>
<evidence type="ECO:0000256" key="1">
    <source>
        <dbReference type="ARBA" id="ARBA00022694"/>
    </source>
</evidence>
<proteinExistence type="predicted"/>
<keyword evidence="3" id="KW-0479">Metal-binding</keyword>
<keyword evidence="5" id="KW-0694">RNA-binding</keyword>
<dbReference type="GO" id="GO:0003723">
    <property type="term" value="F:RNA binding"/>
    <property type="evidence" value="ECO:0007669"/>
    <property type="project" value="UniProtKB-KW"/>
</dbReference>
<dbReference type="Pfam" id="PF13735">
    <property type="entry name" value="tRNA_NucTran2_2"/>
    <property type="match status" value="1"/>
</dbReference>
<dbReference type="Proteomes" id="UP001157947">
    <property type="component" value="Unassembled WGS sequence"/>
</dbReference>